<keyword evidence="2" id="KW-0677">Repeat</keyword>
<feature type="domain" description="C2H2-type" evidence="7">
    <location>
        <begin position="850"/>
        <end position="879"/>
    </location>
</feature>
<dbReference type="PROSITE" id="PS00028">
    <property type="entry name" value="ZINC_FINGER_C2H2_1"/>
    <property type="match status" value="10"/>
</dbReference>
<dbReference type="Proteomes" id="UP000655588">
    <property type="component" value="Unassembled WGS sequence"/>
</dbReference>
<proteinExistence type="predicted"/>
<protein>
    <recommendedName>
        <fullName evidence="7">C2H2-type domain-containing protein</fullName>
    </recommendedName>
</protein>
<evidence type="ECO:0000256" key="3">
    <source>
        <dbReference type="ARBA" id="ARBA00022771"/>
    </source>
</evidence>
<keyword evidence="9" id="KW-1185">Reference proteome</keyword>
<dbReference type="FunFam" id="3.30.160.60:FF:000125">
    <property type="entry name" value="Putative zinc finger protein 143"/>
    <property type="match status" value="1"/>
</dbReference>
<feature type="domain" description="C2H2-type" evidence="7">
    <location>
        <begin position="1032"/>
        <end position="1061"/>
    </location>
</feature>
<dbReference type="GO" id="GO:0006357">
    <property type="term" value="P:regulation of transcription by RNA polymerase II"/>
    <property type="evidence" value="ECO:0007669"/>
    <property type="project" value="TreeGrafter"/>
</dbReference>
<feature type="domain" description="C2H2-type" evidence="7">
    <location>
        <begin position="940"/>
        <end position="969"/>
    </location>
</feature>
<dbReference type="GO" id="GO:0005634">
    <property type="term" value="C:nucleus"/>
    <property type="evidence" value="ECO:0007669"/>
    <property type="project" value="UniProtKB-SubCell"/>
</dbReference>
<dbReference type="PANTHER" id="PTHR46179">
    <property type="entry name" value="ZINC FINGER PROTEIN"/>
    <property type="match status" value="1"/>
</dbReference>
<feature type="compositionally biased region" description="Basic and acidic residues" evidence="6">
    <location>
        <begin position="430"/>
        <end position="450"/>
    </location>
</feature>
<dbReference type="GO" id="GO:0008270">
    <property type="term" value="F:zinc ion binding"/>
    <property type="evidence" value="ECO:0007669"/>
    <property type="project" value="UniProtKB-KW"/>
</dbReference>
<feature type="region of interest" description="Disordered" evidence="6">
    <location>
        <begin position="88"/>
        <end position="113"/>
    </location>
</feature>
<feature type="region of interest" description="Disordered" evidence="6">
    <location>
        <begin position="424"/>
        <end position="450"/>
    </location>
</feature>
<dbReference type="EMBL" id="WNWW01000005">
    <property type="protein sequence ID" value="KAF3430808.1"/>
    <property type="molecule type" value="Genomic_DNA"/>
</dbReference>
<feature type="domain" description="C2H2-type" evidence="7">
    <location>
        <begin position="880"/>
        <end position="909"/>
    </location>
</feature>
<feature type="domain" description="C2H2-type" evidence="7">
    <location>
        <begin position="910"/>
        <end position="939"/>
    </location>
</feature>
<dbReference type="InterPro" id="IPR036236">
    <property type="entry name" value="Znf_C2H2_sf"/>
</dbReference>
<dbReference type="SMART" id="SM00355">
    <property type="entry name" value="ZnF_C2H2"/>
    <property type="match status" value="10"/>
</dbReference>
<organism evidence="8 9">
    <name type="scientific">Frieseomelitta varia</name>
    <dbReference type="NCBI Taxonomy" id="561572"/>
    <lineage>
        <taxon>Eukaryota</taxon>
        <taxon>Metazoa</taxon>
        <taxon>Ecdysozoa</taxon>
        <taxon>Arthropoda</taxon>
        <taxon>Hexapoda</taxon>
        <taxon>Insecta</taxon>
        <taxon>Pterygota</taxon>
        <taxon>Neoptera</taxon>
        <taxon>Endopterygota</taxon>
        <taxon>Hymenoptera</taxon>
        <taxon>Apocrita</taxon>
        <taxon>Aculeata</taxon>
        <taxon>Apoidea</taxon>
        <taxon>Anthophila</taxon>
        <taxon>Apidae</taxon>
        <taxon>Frieseomelitta</taxon>
    </lineage>
</organism>
<feature type="domain" description="C2H2-type" evidence="7">
    <location>
        <begin position="1092"/>
        <end position="1119"/>
    </location>
</feature>
<evidence type="ECO:0000259" key="7">
    <source>
        <dbReference type="PROSITE" id="PS50157"/>
    </source>
</evidence>
<dbReference type="InterPro" id="IPR013087">
    <property type="entry name" value="Znf_C2H2_type"/>
</dbReference>
<evidence type="ECO:0000256" key="5">
    <source>
        <dbReference type="PROSITE-ProRule" id="PRU00042"/>
    </source>
</evidence>
<evidence type="ECO:0000313" key="8">
    <source>
        <dbReference type="EMBL" id="KAF3430808.1"/>
    </source>
</evidence>
<comment type="caution">
    <text evidence="8">The sequence shown here is derived from an EMBL/GenBank/DDBJ whole genome shotgun (WGS) entry which is preliminary data.</text>
</comment>
<evidence type="ECO:0000256" key="1">
    <source>
        <dbReference type="ARBA" id="ARBA00022723"/>
    </source>
</evidence>
<dbReference type="Gene3D" id="3.30.160.60">
    <property type="entry name" value="Classic Zinc Finger"/>
    <property type="match status" value="7"/>
</dbReference>
<name>A0A833RWM7_9HYME</name>
<dbReference type="InterPro" id="IPR051061">
    <property type="entry name" value="Zinc_finger_trans_reg"/>
</dbReference>
<feature type="compositionally biased region" description="Basic and acidic residues" evidence="6">
    <location>
        <begin position="93"/>
        <end position="113"/>
    </location>
</feature>
<feature type="domain" description="C2H2-type" evidence="7">
    <location>
        <begin position="1192"/>
        <end position="1217"/>
    </location>
</feature>
<reference evidence="8" key="1">
    <citation type="submission" date="2019-11" db="EMBL/GenBank/DDBJ databases">
        <title>The nuclear and mitochondrial genomes of Frieseomelitta varia - a highly eusocial stingless bee (Meliponini) with a permanently sterile worker caste.</title>
        <authorList>
            <person name="Freitas F.C.P."/>
            <person name="Lourenco A.P."/>
            <person name="Nunes F.M.F."/>
            <person name="Paschoal A.R."/>
            <person name="Abreu F.C.P."/>
            <person name="Barbin F.O."/>
            <person name="Bataglia L."/>
            <person name="Cardoso-Junior C.A.M."/>
            <person name="Cervoni M.S."/>
            <person name="Silva S.R."/>
            <person name="Dalarmi F."/>
            <person name="Del Lama M.A."/>
            <person name="Depintor T.S."/>
            <person name="Ferreira K.M."/>
            <person name="Goria P.S."/>
            <person name="Jaskot M.C."/>
            <person name="Lago D.C."/>
            <person name="Luna-Lucena D."/>
            <person name="Moda L.M."/>
            <person name="Nascimento L."/>
            <person name="Pedrino M."/>
            <person name="Rabico F.O."/>
            <person name="Sanches F.C."/>
            <person name="Santos D.E."/>
            <person name="Santos C.G."/>
            <person name="Vieira J."/>
            <person name="Lopes T.F."/>
            <person name="Barchuk A.R."/>
            <person name="Hartfelder K."/>
            <person name="Simoes Z.L.P."/>
            <person name="Bitondi M.M.G."/>
            <person name="Pinheiro D.G."/>
        </authorList>
    </citation>
    <scope>NUCLEOTIDE SEQUENCE</scope>
    <source>
        <strain evidence="8">USP_RPSP 00005682</strain>
        <tissue evidence="8">Whole individual</tissue>
    </source>
</reference>
<sequence>MARQACVALWRAENGHQVPLFNSCSLIQSVLKRNVRWFWFRKSKDRPIERGASRCGEHLPPPMDLVCRGSPSRCLEFERAEKKAKGGFFRFKKQPETPGDKPSNCKKEEKPSKEERFTWRETMFGPRSKKLWPDPCTCRLAQRERKKMRTRDPRLRDPRYQQTNGDVFLYTVPTRRRSVSSCLEPQPKPPPAYMMPKAAFVKLMADNSYVVSDDTFVEVTLLNRQAIAQRHDIEKSMQLELRSLPYEELRPPERQRKPFCSQLGIQSENVPPPVNRDLHYYGGDVRRQSVQEPNLSNKLKSLQTNQKKLPDIRSNLDPPIGKRSRIEQLKILVRQKDITARRHLSRRGSLRVIPFDGGVVAVCGPLYSWLRGSQMSRKGIPSACKSKQIPRIFRNRRGLCSIRSWPQCEAGIASSPIGYNQLSLLSGSPDEDKREETSKKGKQEEEARDDEAIRYRDKVWIEDNQATSGSVAGESNVDIVEIGKAADVETVADIEKWLKTRSESVSSMDLDAIKSGVEEGVDRYLGEELQHAFLEKDPDGLSIDIDLSDKKLNLGYDPLLQELQSEKLLDEKDSFILPEFQLDHLDPLALSPDDMMVAGEILPSTSAQPALSVPNSICTETVQTSLMKKAITPDSQELQNKSTQVVVDDLRCVDNTTKEIDLQKDSGLCDATNLYTQDVNSENTVDELSDAKLDEDDSDSAVVEQLKTKSKVKLEPRIIKKRKKMPDTMEKKFNNEIRISGDDIVDTENGVMAVVAISTDKISNMTQIVINTGTEEQIYQGKTSELIEATGNFPKLPKIETSTVWNGTVEHTAENPSNQHEMIISNALEELGITDDNLQPISVNEHGKIWLCPRDDCNRQFSKLYALKGHLLAHYGVRPFKCDFEGCAWAFYSEFKLKRHKETHLKRKDYVCEVEGCNRRFTTIYNLWSHAKLHTRPNRIVCQVPDCQEKFQTKRALELHMKTHDQSHAPYVCKHEGCGKRYYSSNALTSHQRCHSYKEVDVKCSWPGCGKVFDKPCRLKAHIRSHTGCKPYPCTFQGCQWAFSSSSKLKRHQKKHTNERKFVCDIPSCGKAFMRSEHLKEHRLTHKEGRYFQCFICNAKFSAKSSLYVHIKKHQVKEEVEINSHDDVNSRSKKIPLIIKSKRKSIDLNVNVSCLNTSTKKSDRDDTIIENNDENQTKNDIVPPRDPSKTLYHCPVETCTRSYTTKATLRAHMLKVHGTPVEECNKAANKTPEDSVCNMDYILYTTPSVSEPTEQMIMVAPCDAVILSTPSGTDRSLPEPEPPPLNNLIKTSESSSNTATHKQLFNQHVRKDQGSARTDLTFSDVWKLKKTNGAVLDSVVGASDVVLGTSELEEGLLLTEELPSMYYQDDVVGTEYQVLLLDSVSSENTINLRGLE</sequence>
<evidence type="ECO:0000256" key="6">
    <source>
        <dbReference type="SAM" id="MobiDB-lite"/>
    </source>
</evidence>
<evidence type="ECO:0000256" key="2">
    <source>
        <dbReference type="ARBA" id="ARBA00022737"/>
    </source>
</evidence>
<keyword evidence="3 5" id="KW-0863">Zinc-finger</keyword>
<keyword evidence="4" id="KW-0862">Zinc</keyword>
<dbReference type="FunFam" id="3.30.160.60:FF:000007">
    <property type="entry name" value="Basic krueppel-like factor 3"/>
    <property type="match status" value="1"/>
</dbReference>
<dbReference type="PANTHER" id="PTHR46179:SF26">
    <property type="entry name" value="ZINC FINGER PROTEIN 423 HOMOLOG"/>
    <property type="match status" value="1"/>
</dbReference>
<feature type="domain" description="C2H2-type" evidence="7">
    <location>
        <begin position="1002"/>
        <end position="1031"/>
    </location>
</feature>
<evidence type="ECO:0000256" key="4">
    <source>
        <dbReference type="ARBA" id="ARBA00022833"/>
    </source>
</evidence>
<dbReference type="SUPFAM" id="SSF57667">
    <property type="entry name" value="beta-beta-alpha zinc fingers"/>
    <property type="match status" value="5"/>
</dbReference>
<evidence type="ECO:0000313" key="9">
    <source>
        <dbReference type="Proteomes" id="UP000655588"/>
    </source>
</evidence>
<gene>
    <name evidence="8" type="ORF">E2986_13692</name>
</gene>
<keyword evidence="1" id="KW-0479">Metal-binding</keyword>
<accession>A0A833RWM7</accession>
<dbReference type="PROSITE" id="PS50157">
    <property type="entry name" value="ZINC_FINGER_C2H2_2"/>
    <property type="match status" value="10"/>
</dbReference>
<feature type="domain" description="C2H2-type" evidence="7">
    <location>
        <begin position="971"/>
        <end position="1000"/>
    </location>
</feature>
<feature type="domain" description="C2H2-type" evidence="7">
    <location>
        <begin position="1062"/>
        <end position="1091"/>
    </location>
</feature>
<dbReference type="Pfam" id="PF00096">
    <property type="entry name" value="zf-C2H2"/>
    <property type="match status" value="5"/>
</dbReference>